<dbReference type="InterPro" id="IPR036047">
    <property type="entry name" value="F-box-like_dom_sf"/>
</dbReference>
<evidence type="ECO:0000313" key="3">
    <source>
        <dbReference type="EMBL" id="KAG2393803.1"/>
    </source>
</evidence>
<dbReference type="InterPro" id="IPR001810">
    <property type="entry name" value="F-box_dom"/>
</dbReference>
<evidence type="ECO:0000313" key="4">
    <source>
        <dbReference type="Proteomes" id="UP000816034"/>
    </source>
</evidence>
<reference evidence="3 4" key="1">
    <citation type="journal article" date="2018" name="BMC Genomics">
        <title>The genome of Naegleria lovaniensis, the basis for a comparative approach to unravel pathogenicity factors of the human pathogenic amoeba N. fowleri.</title>
        <authorList>
            <person name="Liechti N."/>
            <person name="Schurch N."/>
            <person name="Bruggmann R."/>
            <person name="Wittwer M."/>
        </authorList>
    </citation>
    <scope>NUCLEOTIDE SEQUENCE [LARGE SCALE GENOMIC DNA]</scope>
    <source>
        <strain evidence="3 4">ATCC 30569</strain>
    </source>
</reference>
<keyword evidence="1" id="KW-1133">Transmembrane helix</keyword>
<comment type="caution">
    <text evidence="3">The sequence shown here is derived from an EMBL/GenBank/DDBJ whole genome shotgun (WGS) entry which is preliminary data.</text>
</comment>
<dbReference type="Proteomes" id="UP000816034">
    <property type="component" value="Unassembled WGS sequence"/>
</dbReference>
<evidence type="ECO:0000256" key="1">
    <source>
        <dbReference type="SAM" id="Phobius"/>
    </source>
</evidence>
<keyword evidence="1" id="KW-0812">Transmembrane</keyword>
<feature type="domain" description="F-box" evidence="2">
    <location>
        <begin position="37"/>
        <end position="89"/>
    </location>
</feature>
<dbReference type="Gene3D" id="1.20.1280.50">
    <property type="match status" value="1"/>
</dbReference>
<accession>A0AA88KQ22</accession>
<keyword evidence="4" id="KW-1185">Reference proteome</keyword>
<proteinExistence type="predicted"/>
<dbReference type="SUPFAM" id="SSF81383">
    <property type="entry name" value="F-box domain"/>
    <property type="match status" value="1"/>
</dbReference>
<evidence type="ECO:0000259" key="2">
    <source>
        <dbReference type="PROSITE" id="PS50181"/>
    </source>
</evidence>
<feature type="transmembrane region" description="Helical" evidence="1">
    <location>
        <begin position="452"/>
        <end position="475"/>
    </location>
</feature>
<dbReference type="RefSeq" id="XP_044555697.1">
    <property type="nucleotide sequence ID" value="XM_044693109.1"/>
</dbReference>
<dbReference type="EMBL" id="PYSW02000001">
    <property type="protein sequence ID" value="KAG2393803.1"/>
    <property type="molecule type" value="Genomic_DNA"/>
</dbReference>
<feature type="transmembrane region" description="Helical" evidence="1">
    <location>
        <begin position="357"/>
        <end position="381"/>
    </location>
</feature>
<dbReference type="Pfam" id="PF12937">
    <property type="entry name" value="F-box-like"/>
    <property type="match status" value="1"/>
</dbReference>
<dbReference type="AlphaFoldDB" id="A0AA88KQ22"/>
<dbReference type="GeneID" id="68096022"/>
<sequence>MTHKPRARRKHVLEQPQCFDPNIYLHESMTITTTNTTTHITSLPNELLFEIFQFGGISPFHLVQYSHVCKQWAHVLNEEPSCWYVWFQVSPAFLIQQHLNPMIRKKKIGLIQSSSHNPQICSSSSSWNHGLGFLLCKYFDHTSPLHVSRGRSSYSLAYQCSEKSFTQKQQQTALMMTDKVHTADSIQSPHQGAYNLVKLMKRPILVCKQQFMDYLQYSKKQQENIRRNQLIKQYLTQKKFQFYQYSTHLYMAVIVLIVLALNIGIGWYGSIPSEDQYLESGLWWMPYFLSTPFMLIGVAMMNVFIEMVDSKINGRGAPELLLALLLLLWISSSWIGFRNMLYLSFSKDEISVPKWQFLFPTRIFIQLMPIHVIAAFLLVVISCFDSYSDTDPIMQRSSIAYCSSVAMYAFLGFTNKVMIVLPLVLDGVYESIAFMIWNAWPLRKYEPQRFQSNLFASFIPISMAASLVMIALEYYSFVTTLPLTLSTLLFVGHELGWFPECTVQPIPVSKKKKRKKQKK</sequence>
<gene>
    <name evidence="3" type="ORF">C9374_003567</name>
</gene>
<feature type="transmembrane region" description="Helical" evidence="1">
    <location>
        <begin position="282"/>
        <end position="305"/>
    </location>
</feature>
<feature type="transmembrane region" description="Helical" evidence="1">
    <location>
        <begin position="249"/>
        <end position="270"/>
    </location>
</feature>
<name>A0AA88KQ22_NAELO</name>
<feature type="transmembrane region" description="Helical" evidence="1">
    <location>
        <begin position="417"/>
        <end position="440"/>
    </location>
</feature>
<keyword evidence="1" id="KW-0472">Membrane</keyword>
<organism evidence="3 4">
    <name type="scientific">Naegleria lovaniensis</name>
    <name type="common">Amoeba</name>
    <dbReference type="NCBI Taxonomy" id="51637"/>
    <lineage>
        <taxon>Eukaryota</taxon>
        <taxon>Discoba</taxon>
        <taxon>Heterolobosea</taxon>
        <taxon>Tetramitia</taxon>
        <taxon>Eutetramitia</taxon>
        <taxon>Vahlkampfiidae</taxon>
        <taxon>Naegleria</taxon>
    </lineage>
</organism>
<feature type="transmembrane region" description="Helical" evidence="1">
    <location>
        <begin position="317"/>
        <end position="337"/>
    </location>
</feature>
<dbReference type="PROSITE" id="PS50181">
    <property type="entry name" value="FBOX"/>
    <property type="match status" value="1"/>
</dbReference>
<protein>
    <recommendedName>
        <fullName evidence="2">F-box domain-containing protein</fullName>
    </recommendedName>
</protein>
<feature type="transmembrane region" description="Helical" evidence="1">
    <location>
        <begin position="393"/>
        <end position="411"/>
    </location>
</feature>